<proteinExistence type="predicted"/>
<evidence type="ECO:0000313" key="3">
    <source>
        <dbReference type="Proteomes" id="UP000198761"/>
    </source>
</evidence>
<dbReference type="Proteomes" id="UP000198761">
    <property type="component" value="Unassembled WGS sequence"/>
</dbReference>
<dbReference type="EMBL" id="FOCE01000010">
    <property type="protein sequence ID" value="SEN99527.1"/>
    <property type="molecule type" value="Genomic_DNA"/>
</dbReference>
<gene>
    <name evidence="2" type="ORF">SAMN04488103_11086</name>
</gene>
<dbReference type="OrthoDB" id="6305173at2"/>
<dbReference type="InterPro" id="IPR028992">
    <property type="entry name" value="Hedgehog/Intein_dom"/>
</dbReference>
<dbReference type="AlphaFoldDB" id="A0A1H8L332"/>
<dbReference type="InterPro" id="IPR036844">
    <property type="entry name" value="Hint_dom_sf"/>
</dbReference>
<evidence type="ECO:0000313" key="2">
    <source>
        <dbReference type="EMBL" id="SEN99527.1"/>
    </source>
</evidence>
<reference evidence="2 3" key="1">
    <citation type="submission" date="2016-10" db="EMBL/GenBank/DDBJ databases">
        <authorList>
            <person name="de Groot N.N."/>
        </authorList>
    </citation>
    <scope>NUCLEOTIDE SEQUENCE [LARGE SCALE GENOMIC DNA]</scope>
    <source>
        <strain evidence="2 3">DSM 3857</strain>
    </source>
</reference>
<name>A0A1H8L332_9RHOB</name>
<dbReference type="SUPFAM" id="SSF51294">
    <property type="entry name" value="Hedgehog/intein (Hint) domain"/>
    <property type="match status" value="1"/>
</dbReference>
<dbReference type="STRING" id="933059.SAMN04488103_11086"/>
<protein>
    <submittedName>
        <fullName evidence="2">Hint domain-containing protein</fullName>
    </submittedName>
</protein>
<keyword evidence="3" id="KW-1185">Reference proteome</keyword>
<accession>A0A1H8L332</accession>
<feature type="domain" description="Hedgehog/Intein (Hint)" evidence="1">
    <location>
        <begin position="133"/>
        <end position="274"/>
    </location>
</feature>
<dbReference type="RefSeq" id="WP_091303054.1">
    <property type="nucleotide sequence ID" value="NZ_FOCE01000010.1"/>
</dbReference>
<organism evidence="2 3">
    <name type="scientific">Gemmobacter aquatilis</name>
    <dbReference type="NCBI Taxonomy" id="933059"/>
    <lineage>
        <taxon>Bacteria</taxon>
        <taxon>Pseudomonadati</taxon>
        <taxon>Pseudomonadota</taxon>
        <taxon>Alphaproteobacteria</taxon>
        <taxon>Rhodobacterales</taxon>
        <taxon>Paracoccaceae</taxon>
        <taxon>Gemmobacter</taxon>
    </lineage>
</organism>
<sequence>MADYAVQGYVYNGSLLAANLLSQQTTLLLSSFSGAYSCTISDDSDQLTIGEQIQINGNDFVMVASGTAQPGVNLLGLTIPTGLPRDLVVLQSMSTGQLHFVFPDGVPNATGMIAMVIDLEAVGYDLISKGPLCFAVGTLIATTAGPRRVEDLCAGCTLVCPDRGAARVKAVLQVPPAPGPLARNMAVCIHAGALDNGLPHHDLRLSRQHRIAVSGAGLELMFGLSQALIPAAALVDFDRVTYVQPRETPGYVHLLCEQHSIVLAEGVAAETLLWSDLAQDHFGAAEVAALHSRHPELAAQDAHPCLPQLSMTDARILTRAARNQSGFAISIGDPCAFTPDEPRQIYAQR</sequence>
<evidence type="ECO:0000259" key="1">
    <source>
        <dbReference type="Pfam" id="PF13403"/>
    </source>
</evidence>
<dbReference type="Pfam" id="PF13403">
    <property type="entry name" value="Hint_2"/>
    <property type="match status" value="1"/>
</dbReference>